<evidence type="ECO:0000313" key="2">
    <source>
        <dbReference type="EMBL" id="VEU63294.1"/>
    </source>
</evidence>
<evidence type="ECO:0000256" key="1">
    <source>
        <dbReference type="SAM" id="MobiDB-lite"/>
    </source>
</evidence>
<protein>
    <submittedName>
        <fullName evidence="2">Uncharacterized protein</fullName>
    </submittedName>
</protein>
<accession>A0A449AE82</accession>
<dbReference type="AlphaFoldDB" id="A0A449AE82"/>
<organism evidence="2 3">
    <name type="scientific">Mycoplasmopsis bovirhinis</name>
    <dbReference type="NCBI Taxonomy" id="29553"/>
    <lineage>
        <taxon>Bacteria</taxon>
        <taxon>Bacillati</taxon>
        <taxon>Mycoplasmatota</taxon>
        <taxon>Mycoplasmoidales</taxon>
        <taxon>Metamycoplasmataceae</taxon>
        <taxon>Mycoplasmopsis</taxon>
    </lineage>
</organism>
<gene>
    <name evidence="2" type="ORF">NCTC10118_00393</name>
</gene>
<feature type="compositionally biased region" description="Basic and acidic residues" evidence="1">
    <location>
        <begin position="20"/>
        <end position="30"/>
    </location>
</feature>
<reference evidence="2 3" key="1">
    <citation type="submission" date="2019-01" db="EMBL/GenBank/DDBJ databases">
        <authorList>
            <consortium name="Pathogen Informatics"/>
        </authorList>
    </citation>
    <scope>NUCLEOTIDE SEQUENCE [LARGE SCALE GENOMIC DNA]</scope>
    <source>
        <strain evidence="2 3">NCTC10118</strain>
    </source>
</reference>
<feature type="region of interest" description="Disordered" evidence="1">
    <location>
        <begin position="1"/>
        <end position="39"/>
    </location>
</feature>
<proteinExistence type="predicted"/>
<name>A0A449AE82_9BACT</name>
<feature type="compositionally biased region" description="Basic residues" evidence="1">
    <location>
        <begin position="8"/>
        <end position="19"/>
    </location>
</feature>
<sequence length="39" mass="4770">MRKEVRLKNKLRLEKRRAKLAKEHARDVRRQQRAQEATA</sequence>
<keyword evidence="3" id="KW-1185">Reference proteome</keyword>
<dbReference type="Proteomes" id="UP000289952">
    <property type="component" value="Chromosome"/>
</dbReference>
<evidence type="ECO:0000313" key="3">
    <source>
        <dbReference type="Proteomes" id="UP000289952"/>
    </source>
</evidence>
<dbReference type="EMBL" id="LR214972">
    <property type="protein sequence ID" value="VEU63294.1"/>
    <property type="molecule type" value="Genomic_DNA"/>
</dbReference>